<feature type="transmembrane region" description="Helical" evidence="1">
    <location>
        <begin position="20"/>
        <end position="41"/>
    </location>
</feature>
<evidence type="ECO:0000313" key="3">
    <source>
        <dbReference type="Proteomes" id="UP001431784"/>
    </source>
</evidence>
<dbReference type="EMBL" id="JAQZSM010000015">
    <property type="protein sequence ID" value="MDD7972367.1"/>
    <property type="molecule type" value="Genomic_DNA"/>
</dbReference>
<keyword evidence="1" id="KW-1133">Transmembrane helix</keyword>
<dbReference type="RefSeq" id="WP_274353045.1">
    <property type="nucleotide sequence ID" value="NZ_JAQZSM010000015.1"/>
</dbReference>
<evidence type="ECO:0000256" key="1">
    <source>
        <dbReference type="SAM" id="Phobius"/>
    </source>
</evidence>
<proteinExistence type="predicted"/>
<feature type="transmembrane region" description="Helical" evidence="1">
    <location>
        <begin position="125"/>
        <end position="152"/>
    </location>
</feature>
<dbReference type="Proteomes" id="UP001431784">
    <property type="component" value="Unassembled WGS sequence"/>
</dbReference>
<name>A0ABT5TB75_9RHOB</name>
<reference evidence="2" key="1">
    <citation type="submission" date="2023-02" db="EMBL/GenBank/DDBJ databases">
        <title>Description of Roseinatronobacter alkalisoli sp. nov., an alkaliphilic bacerium isolated from soda soil.</title>
        <authorList>
            <person name="Wei W."/>
        </authorList>
    </citation>
    <scope>NUCLEOTIDE SEQUENCE</scope>
    <source>
        <strain evidence="2">HJB301</strain>
    </source>
</reference>
<organism evidence="2 3">
    <name type="scientific">Roseinatronobacter alkalisoli</name>
    <dbReference type="NCBI Taxonomy" id="3028235"/>
    <lineage>
        <taxon>Bacteria</taxon>
        <taxon>Pseudomonadati</taxon>
        <taxon>Pseudomonadota</taxon>
        <taxon>Alphaproteobacteria</taxon>
        <taxon>Rhodobacterales</taxon>
        <taxon>Paracoccaceae</taxon>
        <taxon>Roseinatronobacter</taxon>
    </lineage>
</organism>
<protein>
    <submittedName>
        <fullName evidence="2">DUF3592 domain-containing protein</fullName>
    </submittedName>
</protein>
<keyword evidence="1" id="KW-0812">Transmembrane</keyword>
<gene>
    <name evidence="2" type="ORF">PUT78_14800</name>
</gene>
<evidence type="ECO:0000313" key="2">
    <source>
        <dbReference type="EMBL" id="MDD7972367.1"/>
    </source>
</evidence>
<accession>A0ABT5TB75</accession>
<keyword evidence="3" id="KW-1185">Reference proteome</keyword>
<sequence>MMDRGRGANSLHVRGLGNLVVLAFVMMIPLGFAGLGGWFILEEMRFSTRAVKVEATVIDSGRMAREDGDLFRPAFRFETPTGDIAEARTHIAASDYSFALHSTVTVLYNPDYPDQVRPHGFWMQYGFWAIFLGLGLVVFTALAWGIGSIMLLDRRARNTR</sequence>
<keyword evidence="1" id="KW-0472">Membrane</keyword>
<comment type="caution">
    <text evidence="2">The sequence shown here is derived from an EMBL/GenBank/DDBJ whole genome shotgun (WGS) entry which is preliminary data.</text>
</comment>